<dbReference type="InterPro" id="IPR009937">
    <property type="entry name" value="Phage_holin_3_6"/>
</dbReference>
<feature type="transmembrane region" description="Helical" evidence="1">
    <location>
        <begin position="86"/>
        <end position="106"/>
    </location>
</feature>
<evidence type="ECO:0000256" key="1">
    <source>
        <dbReference type="SAM" id="Phobius"/>
    </source>
</evidence>
<reference evidence="3" key="1">
    <citation type="journal article" date="2019" name="Int. J. Syst. Evol. Microbiol.">
        <title>The Global Catalogue of Microorganisms (GCM) 10K type strain sequencing project: providing services to taxonomists for standard genome sequencing and annotation.</title>
        <authorList>
            <consortium name="The Broad Institute Genomics Platform"/>
            <consortium name="The Broad Institute Genome Sequencing Center for Infectious Disease"/>
            <person name="Wu L."/>
            <person name="Ma J."/>
        </authorList>
    </citation>
    <scope>NUCLEOTIDE SEQUENCE [LARGE SCALE GENOMIC DNA]</scope>
    <source>
        <strain evidence="3">JCM 18459</strain>
    </source>
</reference>
<dbReference type="Pfam" id="PF07332">
    <property type="entry name" value="Phage_holin_3_6"/>
    <property type="match status" value="1"/>
</dbReference>
<dbReference type="RefSeq" id="WP_345457276.1">
    <property type="nucleotide sequence ID" value="NZ_BAABKG010000002.1"/>
</dbReference>
<keyword evidence="1" id="KW-0472">Membrane</keyword>
<name>A0ABP9PHZ5_9ACTN</name>
<keyword evidence="1" id="KW-1133">Transmembrane helix</keyword>
<organism evidence="2 3">
    <name type="scientific">Nocardioides marinquilinus</name>
    <dbReference type="NCBI Taxonomy" id="1210400"/>
    <lineage>
        <taxon>Bacteria</taxon>
        <taxon>Bacillati</taxon>
        <taxon>Actinomycetota</taxon>
        <taxon>Actinomycetes</taxon>
        <taxon>Propionibacteriales</taxon>
        <taxon>Nocardioidaceae</taxon>
        <taxon>Nocardioides</taxon>
    </lineage>
</organism>
<protein>
    <submittedName>
        <fullName evidence="2">Phage holin family protein</fullName>
    </submittedName>
</protein>
<dbReference type="EMBL" id="BAABKG010000002">
    <property type="protein sequence ID" value="GAA5146800.1"/>
    <property type="molecule type" value="Genomic_DNA"/>
</dbReference>
<evidence type="ECO:0000313" key="2">
    <source>
        <dbReference type="EMBL" id="GAA5146800.1"/>
    </source>
</evidence>
<sequence>MSDPSSTSADPGRDVSTGELISRVSQQSSQLVRDEIRLAQVETAAKVKHGVMGAAEFGVAGVLALYGLLFVFVTIALALAEAVPGWLASLIVTVLIFAVAGVAALLGKKQMGEVAPVVPERAVEGLKADVETLRGGSEGTKP</sequence>
<dbReference type="Proteomes" id="UP001500221">
    <property type="component" value="Unassembled WGS sequence"/>
</dbReference>
<gene>
    <name evidence="2" type="ORF">GCM10023340_18240</name>
</gene>
<evidence type="ECO:0000313" key="3">
    <source>
        <dbReference type="Proteomes" id="UP001500221"/>
    </source>
</evidence>
<keyword evidence="3" id="KW-1185">Reference proteome</keyword>
<comment type="caution">
    <text evidence="2">The sequence shown here is derived from an EMBL/GenBank/DDBJ whole genome shotgun (WGS) entry which is preliminary data.</text>
</comment>
<accession>A0ABP9PHZ5</accession>
<proteinExistence type="predicted"/>
<keyword evidence="1" id="KW-0812">Transmembrane</keyword>
<feature type="transmembrane region" description="Helical" evidence="1">
    <location>
        <begin position="57"/>
        <end position="80"/>
    </location>
</feature>